<reference evidence="1" key="1">
    <citation type="submission" date="2016-04" db="UniProtKB">
        <authorList>
            <consortium name="WormBaseParasite"/>
        </authorList>
    </citation>
    <scope>IDENTIFICATION</scope>
</reference>
<dbReference type="WBParaSite" id="HPLM_0001078201-mRNA-1">
    <property type="protein sequence ID" value="HPLM_0001078201-mRNA-1"/>
    <property type="gene ID" value="HPLM_0001078201"/>
</dbReference>
<protein>
    <submittedName>
        <fullName evidence="1">Ovule protein</fullName>
    </submittedName>
</protein>
<dbReference type="AlphaFoldDB" id="A0A158QNN1"/>
<name>A0A158QNN1_HAEPC</name>
<organism evidence="1">
    <name type="scientific">Haemonchus placei</name>
    <name type="common">Barber's pole worm</name>
    <dbReference type="NCBI Taxonomy" id="6290"/>
    <lineage>
        <taxon>Eukaryota</taxon>
        <taxon>Metazoa</taxon>
        <taxon>Ecdysozoa</taxon>
        <taxon>Nematoda</taxon>
        <taxon>Chromadorea</taxon>
        <taxon>Rhabditida</taxon>
        <taxon>Rhabditina</taxon>
        <taxon>Rhabditomorpha</taxon>
        <taxon>Strongyloidea</taxon>
        <taxon>Trichostrongylidae</taxon>
        <taxon>Haemonchus</taxon>
    </lineage>
</organism>
<sequence>LLDYNDRSNLPRNTLCSRREVGRKENIQSVGYRTSFSLLLYNANFSLKHLSLSSKKVRSPAYVGSYRFLLGN</sequence>
<proteinExistence type="predicted"/>
<accession>A0A158QNN1</accession>
<evidence type="ECO:0000313" key="1">
    <source>
        <dbReference type="WBParaSite" id="HPLM_0001078201-mRNA-1"/>
    </source>
</evidence>